<feature type="transmembrane region" description="Helical" evidence="8">
    <location>
        <begin position="12"/>
        <end position="33"/>
    </location>
</feature>
<evidence type="ECO:0000256" key="4">
    <source>
        <dbReference type="ARBA" id="ARBA00022475"/>
    </source>
</evidence>
<feature type="transmembrane region" description="Helical" evidence="8">
    <location>
        <begin position="338"/>
        <end position="360"/>
    </location>
</feature>
<dbReference type="RefSeq" id="WP_053476805.1">
    <property type="nucleotide sequence ID" value="NZ_CP041305.1"/>
</dbReference>
<dbReference type="AlphaFoldDB" id="A0A0Q3SKT3"/>
<gene>
    <name evidence="10" type="ORF">AN957_17900</name>
</gene>
<evidence type="ECO:0000256" key="6">
    <source>
        <dbReference type="ARBA" id="ARBA00022989"/>
    </source>
</evidence>
<dbReference type="InterPro" id="IPR013525">
    <property type="entry name" value="ABC2_TM"/>
</dbReference>
<evidence type="ECO:0000256" key="8">
    <source>
        <dbReference type="SAM" id="Phobius"/>
    </source>
</evidence>
<evidence type="ECO:0000256" key="7">
    <source>
        <dbReference type="ARBA" id="ARBA00023136"/>
    </source>
</evidence>
<keyword evidence="5 8" id="KW-0812">Transmembrane</keyword>
<comment type="similarity">
    <text evidence="2">Belongs to the ABC-2 integral membrane protein family.</text>
</comment>
<protein>
    <submittedName>
        <fullName evidence="10">Multidrug ABC transporter permease</fullName>
    </submittedName>
</protein>
<dbReference type="PROSITE" id="PS51012">
    <property type="entry name" value="ABC_TM2"/>
    <property type="match status" value="1"/>
</dbReference>
<evidence type="ECO:0000256" key="1">
    <source>
        <dbReference type="ARBA" id="ARBA00004651"/>
    </source>
</evidence>
<dbReference type="PANTHER" id="PTHR30294">
    <property type="entry name" value="MEMBRANE COMPONENT OF ABC TRANSPORTER YHHJ-RELATED"/>
    <property type="match status" value="1"/>
</dbReference>
<accession>A0A0Q3SKT3</accession>
<dbReference type="Proteomes" id="UP000050996">
    <property type="component" value="Unassembled WGS sequence"/>
</dbReference>
<dbReference type="GO" id="GO:0140359">
    <property type="term" value="F:ABC-type transporter activity"/>
    <property type="evidence" value="ECO:0007669"/>
    <property type="project" value="InterPro"/>
</dbReference>
<evidence type="ECO:0000313" key="11">
    <source>
        <dbReference type="Proteomes" id="UP000050996"/>
    </source>
</evidence>
<keyword evidence="6 8" id="KW-1133">Transmembrane helix</keyword>
<dbReference type="STRING" id="1637975.AN957_17900"/>
<dbReference type="GO" id="GO:0005886">
    <property type="term" value="C:plasma membrane"/>
    <property type="evidence" value="ECO:0007669"/>
    <property type="project" value="UniProtKB-SubCell"/>
</dbReference>
<name>A0A0Q3SKT3_9BACI</name>
<evidence type="ECO:0000256" key="3">
    <source>
        <dbReference type="ARBA" id="ARBA00022448"/>
    </source>
</evidence>
<dbReference type="InterPro" id="IPR051449">
    <property type="entry name" value="ABC-2_transporter_component"/>
</dbReference>
<dbReference type="EMBL" id="LJIX01000006">
    <property type="protein sequence ID" value="KQL20268.1"/>
    <property type="molecule type" value="Genomic_DNA"/>
</dbReference>
<evidence type="ECO:0000256" key="5">
    <source>
        <dbReference type="ARBA" id="ARBA00022692"/>
    </source>
</evidence>
<reference evidence="10 11" key="1">
    <citation type="submission" date="2015-09" db="EMBL/GenBank/DDBJ databases">
        <title>Genome sequencing project for genomic taxonomy and phylogenomics of Bacillus-like bacteria.</title>
        <authorList>
            <person name="Liu B."/>
            <person name="Wang J."/>
            <person name="Zhu Y."/>
            <person name="Liu G."/>
            <person name="Chen Q."/>
            <person name="Chen Z."/>
            <person name="Lan J."/>
            <person name="Che J."/>
            <person name="Ge C."/>
            <person name="Shi H."/>
            <person name="Pan Z."/>
            <person name="Liu X."/>
        </authorList>
    </citation>
    <scope>NUCLEOTIDE SEQUENCE [LARGE SCALE GENOMIC DNA]</scope>
    <source>
        <strain evidence="10 11">FJAT-18043</strain>
    </source>
</reference>
<dbReference type="InterPro" id="IPR047817">
    <property type="entry name" value="ABC2_TM_bact-type"/>
</dbReference>
<organism evidence="10 11">
    <name type="scientific">Cytobacillus solani</name>
    <dbReference type="NCBI Taxonomy" id="1637975"/>
    <lineage>
        <taxon>Bacteria</taxon>
        <taxon>Bacillati</taxon>
        <taxon>Bacillota</taxon>
        <taxon>Bacilli</taxon>
        <taxon>Bacillales</taxon>
        <taxon>Bacillaceae</taxon>
        <taxon>Cytobacillus</taxon>
    </lineage>
</organism>
<keyword evidence="4" id="KW-1003">Cell membrane</keyword>
<keyword evidence="3" id="KW-0813">Transport</keyword>
<dbReference type="Pfam" id="PF12698">
    <property type="entry name" value="ABC2_membrane_3"/>
    <property type="match status" value="1"/>
</dbReference>
<sequence length="365" mass="41093">MRGIIWANFRLLLRKPGAFITTTIICIAFAYLLGKSSFTKVEVPVYSSLPEEEVNLIIEDLNKGDAFEFVVEDEQEVKNKVAAGSVEAGILLEADSFTLYQVGNTENFHLINQYVERYYIKRLKEKAVIDLAVDTNKALEKINEVKENQLFQLSLASFSDEEQWVYDPGLQSLFGFALFFSIYTVAFNVVEILREKQMGIWDRLILSSTTKMEMYIGNLLYCFFIGYIQIALIFVVFKYGAGVDFYGSFGKTLILIIPYLFSIVALSIFLTGIVKTIGQFNALVPLISVSFAMLGGAYWPIEIITSETLLTISKAIPITYGMELLKGATISGLSYSELLYPISILILMGVVMMGIGIRLMERRHV</sequence>
<comment type="caution">
    <text evidence="10">The sequence shown here is derived from an EMBL/GenBank/DDBJ whole genome shotgun (WGS) entry which is preliminary data.</text>
</comment>
<evidence type="ECO:0000259" key="9">
    <source>
        <dbReference type="PROSITE" id="PS51012"/>
    </source>
</evidence>
<keyword evidence="11" id="KW-1185">Reference proteome</keyword>
<proteinExistence type="inferred from homology"/>
<feature type="domain" description="ABC transmembrane type-2" evidence="9">
    <location>
        <begin position="135"/>
        <end position="363"/>
    </location>
</feature>
<comment type="subcellular location">
    <subcellularLocation>
        <location evidence="1">Cell membrane</location>
        <topology evidence="1">Multi-pass membrane protein</topology>
    </subcellularLocation>
</comment>
<dbReference type="PATRIC" id="fig|1637975.4.peg.3518"/>
<feature type="transmembrane region" description="Helical" evidence="8">
    <location>
        <begin position="249"/>
        <end position="270"/>
    </location>
</feature>
<evidence type="ECO:0000313" key="10">
    <source>
        <dbReference type="EMBL" id="KQL20268.1"/>
    </source>
</evidence>
<evidence type="ECO:0000256" key="2">
    <source>
        <dbReference type="ARBA" id="ARBA00007783"/>
    </source>
</evidence>
<keyword evidence="7 8" id="KW-0472">Membrane</keyword>
<feature type="transmembrane region" description="Helical" evidence="8">
    <location>
        <begin position="173"/>
        <end position="193"/>
    </location>
</feature>
<dbReference type="PANTHER" id="PTHR30294:SF38">
    <property type="entry name" value="TRANSPORT PERMEASE PROTEIN"/>
    <property type="match status" value="1"/>
</dbReference>
<feature type="transmembrane region" description="Helical" evidence="8">
    <location>
        <begin position="282"/>
        <end position="301"/>
    </location>
</feature>
<feature type="transmembrane region" description="Helical" evidence="8">
    <location>
        <begin position="214"/>
        <end position="237"/>
    </location>
</feature>